<protein>
    <recommendedName>
        <fullName evidence="1">DUF4376 domain-containing protein</fullName>
    </recommendedName>
</protein>
<name>A0A9X3E4K4_9HYPH</name>
<dbReference type="Proteomes" id="UP001144805">
    <property type="component" value="Unassembled WGS sequence"/>
</dbReference>
<dbReference type="EMBL" id="JAPKNK010000003">
    <property type="protein sequence ID" value="MCX5569593.1"/>
    <property type="molecule type" value="Genomic_DNA"/>
</dbReference>
<comment type="caution">
    <text evidence="2">The sequence shown here is derived from an EMBL/GenBank/DDBJ whole genome shotgun (WGS) entry which is preliminary data.</text>
</comment>
<dbReference type="AlphaFoldDB" id="A0A9X3E4K4"/>
<evidence type="ECO:0000313" key="2">
    <source>
        <dbReference type="EMBL" id="MCX5569593.1"/>
    </source>
</evidence>
<accession>A0A9X3E4K4</accession>
<evidence type="ECO:0000313" key="3">
    <source>
        <dbReference type="Proteomes" id="UP001144805"/>
    </source>
</evidence>
<proteinExistence type="predicted"/>
<organism evidence="2 3">
    <name type="scientific">Kaistia nematophila</name>
    <dbReference type="NCBI Taxonomy" id="2994654"/>
    <lineage>
        <taxon>Bacteria</taxon>
        <taxon>Pseudomonadati</taxon>
        <taxon>Pseudomonadota</taxon>
        <taxon>Alphaproteobacteria</taxon>
        <taxon>Hyphomicrobiales</taxon>
        <taxon>Kaistiaceae</taxon>
        <taxon>Kaistia</taxon>
    </lineage>
</organism>
<gene>
    <name evidence="2" type="ORF">OSH07_10360</name>
</gene>
<feature type="domain" description="DUF4376" evidence="1">
    <location>
        <begin position="60"/>
        <end position="145"/>
    </location>
</feature>
<sequence>MTTFAQIINGIVVSRIEADEEFIATLEGEWVRDADFAMVLGHGWDGTKSIPPPADPISASDVNAERDRRLALPIEFGGEQYQATDGTIQDDFGLAVAGLQTSFSRIALDNHIVVLSAEQMIELGRAVTERRSTLALAARRLKDKTPTPSDYRNDKHWR</sequence>
<keyword evidence="3" id="KW-1185">Reference proteome</keyword>
<dbReference type="RefSeq" id="WP_266338554.1">
    <property type="nucleotide sequence ID" value="NZ_JAPKNK010000003.1"/>
</dbReference>
<reference evidence="2" key="1">
    <citation type="submission" date="2022-11" db="EMBL/GenBank/DDBJ databases">
        <title>Biodiversity and phylogenetic relationships of bacteria.</title>
        <authorList>
            <person name="Machado R.A.R."/>
            <person name="Bhat A."/>
            <person name="Loulou A."/>
            <person name="Kallel S."/>
        </authorList>
    </citation>
    <scope>NUCLEOTIDE SEQUENCE</scope>
    <source>
        <strain evidence="2">K-TC2</strain>
    </source>
</reference>
<dbReference type="InterPro" id="IPR025484">
    <property type="entry name" value="DUF4376"/>
</dbReference>
<evidence type="ECO:0000259" key="1">
    <source>
        <dbReference type="Pfam" id="PF14301"/>
    </source>
</evidence>
<dbReference type="Pfam" id="PF14301">
    <property type="entry name" value="DUF4376"/>
    <property type="match status" value="1"/>
</dbReference>